<evidence type="ECO:0000313" key="2">
    <source>
        <dbReference type="Proteomes" id="UP000239867"/>
    </source>
</evidence>
<sequence length="133" mass="14129">MCGREQRQAFVCLPDDPRAGNWALEPACASKGKMALASCHEYTNPFSATVRGGAQGSRLSRYQGAAKIVCGATDFAAISLTLEIRPEVAGFEGWLRQVVCGPLLLVACSVTGTGQDFAAMPCRRQYVAELLSG</sequence>
<dbReference type="EMBL" id="CP021255">
    <property type="protein sequence ID" value="AVD70105.1"/>
    <property type="molecule type" value="Genomic_DNA"/>
</dbReference>
<dbReference type="Proteomes" id="UP000239867">
    <property type="component" value="Chromosome"/>
</dbReference>
<accession>A0A2L1GKA7</accession>
<keyword evidence="2" id="KW-1185">Reference proteome</keyword>
<gene>
    <name evidence="1" type="ORF">CAY53_00260</name>
</gene>
<evidence type="ECO:0000313" key="1">
    <source>
        <dbReference type="EMBL" id="AVD70105.1"/>
    </source>
</evidence>
<reference evidence="1 2" key="1">
    <citation type="journal article" date="2018" name="MBio">
        <title>Insights into the evolution of host association through the isolation and characterization of a novel human periodontal pathobiont, Desulfobulbus oralis.</title>
        <authorList>
            <person name="Cross K.L."/>
            <person name="Chirania P."/>
            <person name="Xiong W."/>
            <person name="Beall C.J."/>
            <person name="Elkins J.G."/>
            <person name="Giannone R.J."/>
            <person name="Griffen A.L."/>
            <person name="Guss A.M."/>
            <person name="Hettich R.L."/>
            <person name="Joshi S.S."/>
            <person name="Mokrzan E.M."/>
            <person name="Martin R.K."/>
            <person name="Zhulin I.B."/>
            <person name="Leys E.J."/>
            <person name="Podar M."/>
        </authorList>
    </citation>
    <scope>NUCLEOTIDE SEQUENCE [LARGE SCALE GENOMIC DNA]</scope>
    <source>
        <strain evidence="1 2">ORNL</strain>
    </source>
</reference>
<name>A0A2L1GKA7_9BACT</name>
<organism evidence="1 2">
    <name type="scientific">Desulfobulbus oralis</name>
    <dbReference type="NCBI Taxonomy" id="1986146"/>
    <lineage>
        <taxon>Bacteria</taxon>
        <taxon>Pseudomonadati</taxon>
        <taxon>Thermodesulfobacteriota</taxon>
        <taxon>Desulfobulbia</taxon>
        <taxon>Desulfobulbales</taxon>
        <taxon>Desulfobulbaceae</taxon>
        <taxon>Desulfobulbus</taxon>
    </lineage>
</organism>
<protein>
    <submittedName>
        <fullName evidence="1">Uncharacterized protein</fullName>
    </submittedName>
</protein>
<dbReference type="AlphaFoldDB" id="A0A2L1GKA7"/>
<dbReference type="KEGG" id="deo:CAY53_00260"/>
<proteinExistence type="predicted"/>